<dbReference type="PANTHER" id="PTHR45614:SF25">
    <property type="entry name" value="MYB PROTEIN"/>
    <property type="match status" value="1"/>
</dbReference>
<protein>
    <submittedName>
        <fullName evidence="6">Uncharacterized protein</fullName>
    </submittedName>
</protein>
<dbReference type="AlphaFoldDB" id="A0A177AY04"/>
<keyword evidence="1" id="KW-0677">Repeat</keyword>
<dbReference type="InterPro" id="IPR017930">
    <property type="entry name" value="Myb_dom"/>
</dbReference>
<keyword evidence="7" id="KW-1185">Reference proteome</keyword>
<dbReference type="InterPro" id="IPR050560">
    <property type="entry name" value="MYB_TF"/>
</dbReference>
<feature type="region of interest" description="Disordered" evidence="3">
    <location>
        <begin position="182"/>
        <end position="222"/>
    </location>
</feature>
<dbReference type="InterPro" id="IPR001005">
    <property type="entry name" value="SANT/Myb"/>
</dbReference>
<dbReference type="InterPro" id="IPR009057">
    <property type="entry name" value="Homeodomain-like_sf"/>
</dbReference>
<dbReference type="Proteomes" id="UP000078046">
    <property type="component" value="Unassembled WGS sequence"/>
</dbReference>
<evidence type="ECO:0000259" key="5">
    <source>
        <dbReference type="PROSITE" id="PS51294"/>
    </source>
</evidence>
<keyword evidence="2" id="KW-0238">DNA-binding</keyword>
<feature type="domain" description="Myb-like" evidence="4">
    <location>
        <begin position="39"/>
        <end position="90"/>
    </location>
</feature>
<dbReference type="GO" id="GO:0000981">
    <property type="term" value="F:DNA-binding transcription factor activity, RNA polymerase II-specific"/>
    <property type="evidence" value="ECO:0007669"/>
    <property type="project" value="TreeGrafter"/>
</dbReference>
<sequence>MDNSKHIKNARTPFKEIENIPTFSNAKKIKIENGNQFTRLKGKRGTWSLEEDRLLTKIVKMYNVNNWSSIAKNLVSRTGKQCRERWHNHLSPNVARLPWTEQDDLFIVHTQMCLGNKWALIAKSMPGRTDNSIKNHWNSSIKKRLTDLQNKAKEIIRTGGTILPSEVPDSFKRQLKMGLAVPERNSDYGKKKNETCKTPRQTSSLKKIKPKPEDKEELPKNPLNQENISCMERFANVFINELDAIYSFSERARIKDLLINKPFEPTYQLSDRNTTVTKPDENNKMYILVNVDKCKCFSVGCRKCKICNKCISHFTYNLTSPDKLYNLELHLHCKPKPKPKVPLLKFI</sequence>
<evidence type="ECO:0000313" key="6">
    <source>
        <dbReference type="EMBL" id="OAF66885.1"/>
    </source>
</evidence>
<dbReference type="SMART" id="SM00717">
    <property type="entry name" value="SANT"/>
    <property type="match status" value="2"/>
</dbReference>
<organism evidence="6 7">
    <name type="scientific">Intoshia linei</name>
    <dbReference type="NCBI Taxonomy" id="1819745"/>
    <lineage>
        <taxon>Eukaryota</taxon>
        <taxon>Metazoa</taxon>
        <taxon>Spiralia</taxon>
        <taxon>Lophotrochozoa</taxon>
        <taxon>Mesozoa</taxon>
        <taxon>Orthonectida</taxon>
        <taxon>Rhopaluridae</taxon>
        <taxon>Intoshia</taxon>
    </lineage>
</organism>
<dbReference type="FunFam" id="1.10.10.60:FF:000010">
    <property type="entry name" value="Transcriptional activator Myb isoform A"/>
    <property type="match status" value="1"/>
</dbReference>
<evidence type="ECO:0000313" key="7">
    <source>
        <dbReference type="Proteomes" id="UP000078046"/>
    </source>
</evidence>
<feature type="compositionally biased region" description="Basic and acidic residues" evidence="3">
    <location>
        <begin position="184"/>
        <end position="197"/>
    </location>
</feature>
<evidence type="ECO:0000256" key="2">
    <source>
        <dbReference type="ARBA" id="ARBA00023125"/>
    </source>
</evidence>
<accession>A0A177AY04</accession>
<dbReference type="CDD" id="cd00167">
    <property type="entry name" value="SANT"/>
    <property type="match status" value="2"/>
</dbReference>
<feature type="domain" description="HTH myb-type" evidence="5">
    <location>
        <begin position="43"/>
        <end position="94"/>
    </location>
</feature>
<dbReference type="Gene3D" id="1.10.10.60">
    <property type="entry name" value="Homeodomain-like"/>
    <property type="match status" value="2"/>
</dbReference>
<dbReference type="EMBL" id="LWCA01000802">
    <property type="protein sequence ID" value="OAF66885.1"/>
    <property type="molecule type" value="Genomic_DNA"/>
</dbReference>
<evidence type="ECO:0000259" key="4">
    <source>
        <dbReference type="PROSITE" id="PS50090"/>
    </source>
</evidence>
<dbReference type="SUPFAM" id="SSF46689">
    <property type="entry name" value="Homeodomain-like"/>
    <property type="match status" value="1"/>
</dbReference>
<reference evidence="6 7" key="1">
    <citation type="submission" date="2016-04" db="EMBL/GenBank/DDBJ databases">
        <title>The genome of Intoshia linei affirms orthonectids as highly simplified spiralians.</title>
        <authorList>
            <person name="Mikhailov K.V."/>
            <person name="Slusarev G.S."/>
            <person name="Nikitin M.A."/>
            <person name="Logacheva M.D."/>
            <person name="Penin A."/>
            <person name="Aleoshin V."/>
            <person name="Panchin Y.V."/>
        </authorList>
    </citation>
    <scope>NUCLEOTIDE SEQUENCE [LARGE SCALE GENOMIC DNA]</scope>
    <source>
        <strain evidence="6">Intl2013</strain>
        <tissue evidence="6">Whole animal</tissue>
    </source>
</reference>
<evidence type="ECO:0000256" key="3">
    <source>
        <dbReference type="SAM" id="MobiDB-lite"/>
    </source>
</evidence>
<dbReference type="PANTHER" id="PTHR45614">
    <property type="entry name" value="MYB PROTEIN-RELATED"/>
    <property type="match status" value="1"/>
</dbReference>
<dbReference type="GO" id="GO:0000978">
    <property type="term" value="F:RNA polymerase II cis-regulatory region sequence-specific DNA binding"/>
    <property type="evidence" value="ECO:0007669"/>
    <property type="project" value="TreeGrafter"/>
</dbReference>
<proteinExistence type="predicted"/>
<feature type="domain" description="HTH myb-type" evidence="5">
    <location>
        <begin position="96"/>
        <end position="145"/>
    </location>
</feature>
<comment type="caution">
    <text evidence="6">The sequence shown here is derived from an EMBL/GenBank/DDBJ whole genome shotgun (WGS) entry which is preliminary data.</text>
</comment>
<dbReference type="PROSITE" id="PS50090">
    <property type="entry name" value="MYB_LIKE"/>
    <property type="match status" value="2"/>
</dbReference>
<gene>
    <name evidence="6" type="ORF">A3Q56_05374</name>
</gene>
<dbReference type="OrthoDB" id="2143914at2759"/>
<feature type="domain" description="Myb-like" evidence="4">
    <location>
        <begin position="91"/>
        <end position="141"/>
    </location>
</feature>
<name>A0A177AY04_9BILA</name>
<dbReference type="GO" id="GO:0005634">
    <property type="term" value="C:nucleus"/>
    <property type="evidence" value="ECO:0007669"/>
    <property type="project" value="TreeGrafter"/>
</dbReference>
<dbReference type="PROSITE" id="PS51294">
    <property type="entry name" value="HTH_MYB"/>
    <property type="match status" value="2"/>
</dbReference>
<evidence type="ECO:0000256" key="1">
    <source>
        <dbReference type="ARBA" id="ARBA00022737"/>
    </source>
</evidence>
<feature type="compositionally biased region" description="Basic and acidic residues" evidence="3">
    <location>
        <begin position="210"/>
        <end position="219"/>
    </location>
</feature>
<dbReference type="Pfam" id="PF13921">
    <property type="entry name" value="Myb_DNA-bind_6"/>
    <property type="match status" value="1"/>
</dbReference>